<evidence type="ECO:0000256" key="3">
    <source>
        <dbReference type="ARBA" id="ARBA00011117"/>
    </source>
</evidence>
<sequence>MPKAKRVKVVELTKTKSKKKDGRKQIMASVTDAVAEYDYVWVFSVDHMRNQYLKKVRKSMDTSRFFFGSNKVMARALGNTPEEELKDNLHKISESLVGDVGLVFTNLQVEEAKKAFDSFQEDDYARAGNIATYKVVVPAGEVVRGYAKDTFPNNMEPQLRELGMPTRLKQGKITLDSDYVICNEGDKLTPQQAHLLKHFWEKMAIFKVKLVAYWHKSGEFVKLQDNQNSAAEGNASAESSDEEMD</sequence>
<dbReference type="InterPro" id="IPR043141">
    <property type="entry name" value="Ribosomal_uL10-like_sf"/>
</dbReference>
<dbReference type="FunFam" id="3.30.70.1730:FF:000005">
    <property type="entry name" value="Ribosome assembly factor mrt4"/>
    <property type="match status" value="1"/>
</dbReference>
<comment type="function">
    <text evidence="1 6">Component of the ribosome assembly machinery. Nuclear paralog of the ribosomal protein P0, it binds pre-60S subunits at an early stage of assembly in the nucleolus, and is replaced by P0 in cytoplasmic pre-60S subunits and mature 80S ribosomes.</text>
</comment>
<evidence type="ECO:0000256" key="1">
    <source>
        <dbReference type="ARBA" id="ARBA00004046"/>
    </source>
</evidence>
<dbReference type="GO" id="GO:0005737">
    <property type="term" value="C:cytoplasm"/>
    <property type="evidence" value="ECO:0007669"/>
    <property type="project" value="UniProtKB-SubCell"/>
</dbReference>
<evidence type="ECO:0000313" key="9">
    <source>
        <dbReference type="EMBL" id="KAJ2794853.1"/>
    </source>
</evidence>
<keyword evidence="5 6" id="KW-0539">Nucleus</keyword>
<proteinExistence type="inferred from homology"/>
<dbReference type="PANTHER" id="PTHR45841">
    <property type="entry name" value="MRNA TURNOVER PROTEIN 4 MRTO4"/>
    <property type="match status" value="1"/>
</dbReference>
<dbReference type="InterPro" id="IPR033867">
    <property type="entry name" value="Mrt4"/>
</dbReference>
<comment type="subcellular location">
    <subcellularLocation>
        <location evidence="6">Cytoplasm</location>
    </subcellularLocation>
    <subcellularLocation>
        <location evidence="6">Nucleus</location>
        <location evidence="6">Nucleolus</location>
    </subcellularLocation>
</comment>
<evidence type="ECO:0000256" key="6">
    <source>
        <dbReference type="RuleBase" id="RU364039"/>
    </source>
</evidence>
<evidence type="ECO:0000256" key="4">
    <source>
        <dbReference type="ARBA" id="ARBA00022490"/>
    </source>
</evidence>
<keyword evidence="4 6" id="KW-0963">Cytoplasm</keyword>
<dbReference type="EMBL" id="JANBUO010002384">
    <property type="protein sequence ID" value="KAJ2794853.1"/>
    <property type="molecule type" value="Genomic_DNA"/>
</dbReference>
<feature type="region of interest" description="Disordered" evidence="7">
    <location>
        <begin position="225"/>
        <end position="245"/>
    </location>
</feature>
<name>A0A9W8LRI1_9FUNG</name>
<dbReference type="PANTHER" id="PTHR45841:SF1">
    <property type="entry name" value="MRNA TURNOVER PROTEIN 4 HOMOLOG"/>
    <property type="match status" value="1"/>
</dbReference>
<dbReference type="GO" id="GO:0000956">
    <property type="term" value="P:nuclear-transcribed mRNA catabolic process"/>
    <property type="evidence" value="ECO:0007669"/>
    <property type="project" value="TreeGrafter"/>
</dbReference>
<reference evidence="9" key="1">
    <citation type="submission" date="2022-07" db="EMBL/GenBank/DDBJ databases">
        <title>Phylogenomic reconstructions and comparative analyses of Kickxellomycotina fungi.</title>
        <authorList>
            <person name="Reynolds N.K."/>
            <person name="Stajich J.E."/>
            <person name="Barry K."/>
            <person name="Grigoriev I.V."/>
            <person name="Crous P."/>
            <person name="Smith M.E."/>
        </authorList>
    </citation>
    <scope>NUCLEOTIDE SEQUENCE</scope>
    <source>
        <strain evidence="9">NRRL 1565</strain>
    </source>
</reference>
<dbReference type="CDD" id="cd05796">
    <property type="entry name" value="Ribosomal_P0_like"/>
    <property type="match status" value="1"/>
</dbReference>
<organism evidence="9 10">
    <name type="scientific">Coemansia guatemalensis</name>
    <dbReference type="NCBI Taxonomy" id="2761395"/>
    <lineage>
        <taxon>Eukaryota</taxon>
        <taxon>Fungi</taxon>
        <taxon>Fungi incertae sedis</taxon>
        <taxon>Zoopagomycota</taxon>
        <taxon>Kickxellomycotina</taxon>
        <taxon>Kickxellomycetes</taxon>
        <taxon>Kickxellales</taxon>
        <taxon>Kickxellaceae</taxon>
        <taxon>Coemansia</taxon>
    </lineage>
</organism>
<dbReference type="OrthoDB" id="10262308at2759"/>
<comment type="subunit">
    <text evidence="3 6">Associates with the pre-60S ribosomal particle.</text>
</comment>
<dbReference type="FunFam" id="3.90.105.20:FF:000003">
    <property type="entry name" value="Ribosome assembly factor mrt4"/>
    <property type="match status" value="1"/>
</dbReference>
<feature type="domain" description="Large ribosomal subunit protein uL10-like insertion" evidence="8">
    <location>
        <begin position="125"/>
        <end position="199"/>
    </location>
</feature>
<dbReference type="InterPro" id="IPR043164">
    <property type="entry name" value="Ribosomal_uL10-like_insert_sf"/>
</dbReference>
<evidence type="ECO:0000256" key="7">
    <source>
        <dbReference type="SAM" id="MobiDB-lite"/>
    </source>
</evidence>
<dbReference type="InterPro" id="IPR040637">
    <property type="entry name" value="Ribosomal_uL10-like_insert"/>
</dbReference>
<dbReference type="InterPro" id="IPR001790">
    <property type="entry name" value="Ribosomal_uL10"/>
</dbReference>
<evidence type="ECO:0000313" key="10">
    <source>
        <dbReference type="Proteomes" id="UP001140094"/>
    </source>
</evidence>
<dbReference type="Gene3D" id="3.30.70.1730">
    <property type="match status" value="1"/>
</dbReference>
<dbReference type="Pfam" id="PF00466">
    <property type="entry name" value="Ribosomal_L10"/>
    <property type="match status" value="1"/>
</dbReference>
<dbReference type="Proteomes" id="UP001140094">
    <property type="component" value="Unassembled WGS sequence"/>
</dbReference>
<dbReference type="GO" id="GO:0006364">
    <property type="term" value="P:rRNA processing"/>
    <property type="evidence" value="ECO:0007669"/>
    <property type="project" value="TreeGrafter"/>
</dbReference>
<evidence type="ECO:0000256" key="5">
    <source>
        <dbReference type="ARBA" id="ARBA00023242"/>
    </source>
</evidence>
<dbReference type="GO" id="GO:0030687">
    <property type="term" value="C:preribosome, large subunit precursor"/>
    <property type="evidence" value="ECO:0007669"/>
    <property type="project" value="TreeGrafter"/>
</dbReference>
<dbReference type="GO" id="GO:0005730">
    <property type="term" value="C:nucleolus"/>
    <property type="evidence" value="ECO:0007669"/>
    <property type="project" value="UniProtKB-SubCell"/>
</dbReference>
<keyword evidence="10" id="KW-1185">Reference proteome</keyword>
<dbReference type="GO" id="GO:0000027">
    <property type="term" value="P:ribosomal large subunit assembly"/>
    <property type="evidence" value="ECO:0007669"/>
    <property type="project" value="InterPro"/>
</dbReference>
<dbReference type="Gene3D" id="3.90.105.20">
    <property type="match status" value="1"/>
</dbReference>
<feature type="compositionally biased region" description="Low complexity" evidence="7">
    <location>
        <begin position="229"/>
        <end position="238"/>
    </location>
</feature>
<dbReference type="GO" id="GO:0003723">
    <property type="term" value="F:RNA binding"/>
    <property type="evidence" value="ECO:0007669"/>
    <property type="project" value="TreeGrafter"/>
</dbReference>
<evidence type="ECO:0000256" key="2">
    <source>
        <dbReference type="ARBA" id="ARBA00008889"/>
    </source>
</evidence>
<dbReference type="Pfam" id="PF17777">
    <property type="entry name" value="RL10P_insert"/>
    <property type="match status" value="1"/>
</dbReference>
<keyword evidence="6" id="KW-0690">Ribosome biogenesis</keyword>
<dbReference type="AlphaFoldDB" id="A0A9W8LRI1"/>
<comment type="caution">
    <text evidence="9">The sequence shown here is derived from an EMBL/GenBank/DDBJ whole genome shotgun (WGS) entry which is preliminary data.</text>
</comment>
<dbReference type="InterPro" id="IPR051742">
    <property type="entry name" value="Ribosome_Assembly_uL10"/>
</dbReference>
<dbReference type="SUPFAM" id="SSF160369">
    <property type="entry name" value="Ribosomal protein L10-like"/>
    <property type="match status" value="1"/>
</dbReference>
<comment type="similarity">
    <text evidence="2 6">Belongs to the universal ribosomal protein uL10 family.</text>
</comment>
<evidence type="ECO:0000259" key="8">
    <source>
        <dbReference type="Pfam" id="PF17777"/>
    </source>
</evidence>
<gene>
    <name evidence="9" type="primary">MRT4</name>
    <name evidence="9" type="ORF">H4R20_006083</name>
</gene>
<accession>A0A9W8LRI1</accession>
<protein>
    <recommendedName>
        <fullName evidence="6">Ribosome assembly factor mrt4</fullName>
    </recommendedName>
</protein>